<accession>A0A5C2S1N1</accession>
<dbReference type="GO" id="GO:0003677">
    <property type="term" value="F:DNA binding"/>
    <property type="evidence" value="ECO:0007669"/>
    <property type="project" value="UniProtKB-UniRule"/>
</dbReference>
<reference evidence="4" key="1">
    <citation type="journal article" date="2018" name="Genome Biol. Evol.">
        <title>Genomics and development of Lentinus tigrinus, a white-rot wood-decaying mushroom with dimorphic fruiting bodies.</title>
        <authorList>
            <person name="Wu B."/>
            <person name="Xu Z."/>
            <person name="Knudson A."/>
            <person name="Carlson A."/>
            <person name="Chen N."/>
            <person name="Kovaka S."/>
            <person name="LaButti K."/>
            <person name="Lipzen A."/>
            <person name="Pennachio C."/>
            <person name="Riley R."/>
            <person name="Schakwitz W."/>
            <person name="Umezawa K."/>
            <person name="Ohm R.A."/>
            <person name="Grigoriev I.V."/>
            <person name="Nagy L.G."/>
            <person name="Gibbons J."/>
            <person name="Hibbett D."/>
        </authorList>
    </citation>
    <scope>NUCLEOTIDE SEQUENCE [LARGE SCALE GENOMIC DNA]</scope>
    <source>
        <strain evidence="4">ALCF2SS1-6</strain>
    </source>
</reference>
<name>A0A5C2S1N1_9APHY</name>
<dbReference type="InterPro" id="IPR036910">
    <property type="entry name" value="HMG_box_dom_sf"/>
</dbReference>
<dbReference type="Gene3D" id="1.10.30.10">
    <property type="entry name" value="High mobility group box domain"/>
    <property type="match status" value="1"/>
</dbReference>
<evidence type="ECO:0000259" key="3">
    <source>
        <dbReference type="PROSITE" id="PS50118"/>
    </source>
</evidence>
<organism evidence="4 5">
    <name type="scientific">Lentinus tigrinus ALCF2SS1-6</name>
    <dbReference type="NCBI Taxonomy" id="1328759"/>
    <lineage>
        <taxon>Eukaryota</taxon>
        <taxon>Fungi</taxon>
        <taxon>Dikarya</taxon>
        <taxon>Basidiomycota</taxon>
        <taxon>Agaricomycotina</taxon>
        <taxon>Agaricomycetes</taxon>
        <taxon>Polyporales</taxon>
        <taxon>Polyporaceae</taxon>
        <taxon>Lentinus</taxon>
    </lineage>
</organism>
<dbReference type="InterPro" id="IPR009071">
    <property type="entry name" value="HMG_box_dom"/>
</dbReference>
<keyword evidence="5" id="KW-1185">Reference proteome</keyword>
<dbReference type="SMART" id="SM00398">
    <property type="entry name" value="HMG"/>
    <property type="match status" value="1"/>
</dbReference>
<dbReference type="Proteomes" id="UP000313359">
    <property type="component" value="Unassembled WGS sequence"/>
</dbReference>
<dbReference type="GO" id="GO:0005634">
    <property type="term" value="C:nucleus"/>
    <property type="evidence" value="ECO:0007669"/>
    <property type="project" value="UniProtKB-UniRule"/>
</dbReference>
<feature type="compositionally biased region" description="Basic residues" evidence="2">
    <location>
        <begin position="130"/>
        <end position="140"/>
    </location>
</feature>
<evidence type="ECO:0000256" key="2">
    <source>
        <dbReference type="SAM" id="MobiDB-lite"/>
    </source>
</evidence>
<evidence type="ECO:0000313" key="5">
    <source>
        <dbReference type="Proteomes" id="UP000313359"/>
    </source>
</evidence>
<protein>
    <recommendedName>
        <fullName evidence="3">HMG box domain-containing protein</fullName>
    </recommendedName>
</protein>
<dbReference type="SUPFAM" id="SSF47095">
    <property type="entry name" value="HMG-box"/>
    <property type="match status" value="1"/>
</dbReference>
<feature type="DNA-binding region" description="HMG box" evidence="1">
    <location>
        <begin position="43"/>
        <end position="105"/>
    </location>
</feature>
<evidence type="ECO:0000256" key="1">
    <source>
        <dbReference type="PROSITE-ProRule" id="PRU00267"/>
    </source>
</evidence>
<dbReference type="PROSITE" id="PS50118">
    <property type="entry name" value="HMG_BOX_2"/>
    <property type="match status" value="1"/>
</dbReference>
<dbReference type="Pfam" id="PF00505">
    <property type="entry name" value="HMG_box"/>
    <property type="match status" value="1"/>
</dbReference>
<keyword evidence="1" id="KW-0238">DNA-binding</keyword>
<feature type="compositionally biased region" description="Low complexity" evidence="2">
    <location>
        <begin position="7"/>
        <end position="30"/>
    </location>
</feature>
<keyword evidence="1" id="KW-0539">Nucleus</keyword>
<feature type="region of interest" description="Disordered" evidence="2">
    <location>
        <begin position="122"/>
        <end position="182"/>
    </location>
</feature>
<dbReference type="AlphaFoldDB" id="A0A5C2S1N1"/>
<feature type="compositionally biased region" description="Low complexity" evidence="2">
    <location>
        <begin position="163"/>
        <end position="182"/>
    </location>
</feature>
<feature type="domain" description="HMG box" evidence="3">
    <location>
        <begin position="43"/>
        <end position="105"/>
    </location>
</feature>
<gene>
    <name evidence="4" type="ORF">L227DRAFT_229144</name>
</gene>
<sequence length="461" mass="49080">MSMERASSSSSSSSPVMSPSGSSPQSSSPRLSPPPTPTARPPLKRPLNSFICFRTEGAKNAGDQKVWSKVCGAIWNGMDKEQKAPYGRRAAEQKQKHKAAIASLLEKRRLGLPLSEEEQTALEEYNEGRKSRKPARRTRKIPAAVDEGEGRPTKRRRTGGLESPMSSAPASGSRASSALGLSIPSTPGSTAFGGTSMLPPPYLADDLSAAMQSGGMLGPYPPQTLTVEQFPPASNFDFSCPPPSRQQGSMGAPTYDRAHRPYPVRRASTFVQHYRPSIPMLSHASQQGTYVQSGPSHHNGFVHNTFPPPISAPAPCYLPPSLGMNHALNESMIAVETDTLWQPPFLQPQSARYEDQNFSAGYAVVEAGAWTGTGMPNFGVALQPQAAASSTTGDIDFGFSLEESLDTNFGDLPDLGLLPAEGGDGMEGGYGFVGGDVAYDGQYEAYDAHPGPEYGGYHLGV</sequence>
<dbReference type="EMBL" id="ML122281">
    <property type="protein sequence ID" value="RPD57342.1"/>
    <property type="molecule type" value="Genomic_DNA"/>
</dbReference>
<feature type="region of interest" description="Disordered" evidence="2">
    <location>
        <begin position="1"/>
        <end position="46"/>
    </location>
</feature>
<evidence type="ECO:0000313" key="4">
    <source>
        <dbReference type="EMBL" id="RPD57342.1"/>
    </source>
</evidence>
<proteinExistence type="predicted"/>
<feature type="compositionally biased region" description="Pro residues" evidence="2">
    <location>
        <begin position="31"/>
        <end position="40"/>
    </location>
</feature>